<reference evidence="1" key="1">
    <citation type="submission" date="2022-08" db="EMBL/GenBank/DDBJ databases">
        <title>Genome Sequence of Pycnoporus sanguineus.</title>
        <authorList>
            <person name="Buettner E."/>
        </authorList>
    </citation>
    <scope>NUCLEOTIDE SEQUENCE</scope>
    <source>
        <strain evidence="1">CG-C14</strain>
    </source>
</reference>
<protein>
    <submittedName>
        <fullName evidence="1">Uncharacterized protein</fullName>
    </submittedName>
</protein>
<proteinExistence type="predicted"/>
<gene>
    <name evidence="1" type="ORF">NUW54_g280</name>
</gene>
<evidence type="ECO:0000313" key="2">
    <source>
        <dbReference type="Proteomes" id="UP001144978"/>
    </source>
</evidence>
<comment type="caution">
    <text evidence="1">The sequence shown here is derived from an EMBL/GenBank/DDBJ whole genome shotgun (WGS) entry which is preliminary data.</text>
</comment>
<dbReference type="EMBL" id="JANSHE010000035">
    <property type="protein sequence ID" value="KAJ3018638.1"/>
    <property type="molecule type" value="Genomic_DNA"/>
</dbReference>
<keyword evidence="2" id="KW-1185">Reference proteome</keyword>
<evidence type="ECO:0000313" key="1">
    <source>
        <dbReference type="EMBL" id="KAJ3018638.1"/>
    </source>
</evidence>
<accession>A0ACC1QCT1</accession>
<sequence>MDFAQANLHDGSQPWGAILASQMGLGSYLLALLKRAQVTWDNFYEDRYITDHTADYHSPIPSTAGMAPQTRPYAFASSDRDTDTPSQPAVTSTVYKMSGFVAVDVHTY</sequence>
<organism evidence="1 2">
    <name type="scientific">Trametes sanguinea</name>
    <dbReference type="NCBI Taxonomy" id="158606"/>
    <lineage>
        <taxon>Eukaryota</taxon>
        <taxon>Fungi</taxon>
        <taxon>Dikarya</taxon>
        <taxon>Basidiomycota</taxon>
        <taxon>Agaricomycotina</taxon>
        <taxon>Agaricomycetes</taxon>
        <taxon>Polyporales</taxon>
        <taxon>Polyporaceae</taxon>
        <taxon>Trametes</taxon>
    </lineage>
</organism>
<name>A0ACC1QCT1_9APHY</name>
<dbReference type="Proteomes" id="UP001144978">
    <property type="component" value="Unassembled WGS sequence"/>
</dbReference>